<organism evidence="1 3">
    <name type="scientific">Bacteroides uniformis</name>
    <dbReference type="NCBI Taxonomy" id="820"/>
    <lineage>
        <taxon>Bacteria</taxon>
        <taxon>Pseudomonadati</taxon>
        <taxon>Bacteroidota</taxon>
        <taxon>Bacteroidia</taxon>
        <taxon>Bacteroidales</taxon>
        <taxon>Bacteroidaceae</taxon>
        <taxon>Bacteroides</taxon>
    </lineage>
</organism>
<name>A0A6A2GCD8_BACUN</name>
<evidence type="ECO:0000313" key="3">
    <source>
        <dbReference type="Proteomes" id="UP000433928"/>
    </source>
</evidence>
<accession>A0A6A2GCD8</accession>
<dbReference type="RefSeq" id="WP_151853567.1">
    <property type="nucleotide sequence ID" value="NZ_WCTY01000004.1"/>
</dbReference>
<proteinExistence type="predicted"/>
<reference evidence="3 4" key="1">
    <citation type="journal article" date="2019" name="Nat. Med.">
        <title>A library of human gut bacterial isolates paired with longitudinal multiomics data enables mechanistic microbiome research.</title>
        <authorList>
            <person name="Poyet M."/>
            <person name="Groussin M."/>
            <person name="Gibbons S.M."/>
            <person name="Avila-Pacheco J."/>
            <person name="Jiang X."/>
            <person name="Kearney S.M."/>
            <person name="Perrotta A.R."/>
            <person name="Berdy B."/>
            <person name="Zhao S."/>
            <person name="Lieberman T.D."/>
            <person name="Swanson P.K."/>
            <person name="Smith M."/>
            <person name="Roesemann S."/>
            <person name="Alexander J.E."/>
            <person name="Rich S.A."/>
            <person name="Livny J."/>
            <person name="Vlamakis H."/>
            <person name="Clish C."/>
            <person name="Bullock K."/>
            <person name="Deik A."/>
            <person name="Scott J."/>
            <person name="Pierce K.A."/>
            <person name="Xavier R.J."/>
            <person name="Alm E.J."/>
        </authorList>
    </citation>
    <scope>NUCLEOTIDE SEQUENCE [LARGE SCALE GENOMIC DNA]</scope>
    <source>
        <strain evidence="2 4">BIOML-A19</strain>
        <strain evidence="1 3">BIOML-A27</strain>
    </source>
</reference>
<evidence type="ECO:0000313" key="1">
    <source>
        <dbReference type="EMBL" id="KAB4171606.1"/>
    </source>
</evidence>
<sequence>MAEKQDIAMNEFPINNVADYLYTEKGNNQQKVTPTDLVKSCGFFRLDKTITPGETYELPYNSGLIMVQNASSVHQKAIAVVYGSNTGNIIVPQGAINFFSEVENKFCIMNAGENTKYVVKSTYASNQHIILTFIS</sequence>
<dbReference type="Proteomes" id="UP000487221">
    <property type="component" value="Unassembled WGS sequence"/>
</dbReference>
<evidence type="ECO:0000313" key="2">
    <source>
        <dbReference type="EMBL" id="KAB4187014.1"/>
    </source>
</evidence>
<protein>
    <submittedName>
        <fullName evidence="1">Uncharacterized protein</fullName>
    </submittedName>
</protein>
<dbReference type="EMBL" id="WCUG01000004">
    <property type="protein sequence ID" value="KAB4171606.1"/>
    <property type="molecule type" value="Genomic_DNA"/>
</dbReference>
<comment type="caution">
    <text evidence="1">The sequence shown here is derived from an EMBL/GenBank/DDBJ whole genome shotgun (WGS) entry which is preliminary data.</text>
</comment>
<dbReference type="AlphaFoldDB" id="A0A6A2GCD8"/>
<dbReference type="Proteomes" id="UP000433928">
    <property type="component" value="Unassembled WGS sequence"/>
</dbReference>
<dbReference type="EMBL" id="WCTY01000004">
    <property type="protein sequence ID" value="KAB4187014.1"/>
    <property type="molecule type" value="Genomic_DNA"/>
</dbReference>
<evidence type="ECO:0000313" key="4">
    <source>
        <dbReference type="Proteomes" id="UP000487221"/>
    </source>
</evidence>
<gene>
    <name evidence="2" type="ORF">GAQ44_02935</name>
    <name evidence="1" type="ORF">GAQ59_04520</name>
</gene>